<dbReference type="GO" id="GO:0008033">
    <property type="term" value="P:tRNA processing"/>
    <property type="evidence" value="ECO:0007669"/>
    <property type="project" value="UniProtKB-KW"/>
</dbReference>
<dbReference type="EC" id="2.7.7.87" evidence="3 13"/>
<dbReference type="PROSITE" id="PS51163">
    <property type="entry name" value="YRDC"/>
    <property type="match status" value="1"/>
</dbReference>
<reference evidence="16" key="2">
    <citation type="journal article" date="2021" name="PeerJ">
        <title>Extensive microbial diversity within the chicken gut microbiome revealed by metagenomics and culture.</title>
        <authorList>
            <person name="Gilroy R."/>
            <person name="Ravi A."/>
            <person name="Getino M."/>
            <person name="Pursley I."/>
            <person name="Horton D.L."/>
            <person name="Alikhan N.F."/>
            <person name="Baker D."/>
            <person name="Gharbi K."/>
            <person name="Hall N."/>
            <person name="Watson M."/>
            <person name="Adriaenssens E.M."/>
            <person name="Foster-Nyarko E."/>
            <person name="Jarju S."/>
            <person name="Secka A."/>
            <person name="Antonio M."/>
            <person name="Oren A."/>
            <person name="Chaudhuri R.R."/>
            <person name="La Ragione R."/>
            <person name="Hildebrand F."/>
            <person name="Pallen M.J."/>
        </authorList>
    </citation>
    <scope>NUCLEOTIDE SEQUENCE</scope>
    <source>
        <strain evidence="16">ChiSjej1B19-7085</strain>
    </source>
</reference>
<sequence length="341" mass="35778">MKTQLLDANKPEDIAAAGEILRGGGLVAIPTETVYGLAANALDGRSVEKIFLAKGRPQDNPLIVHISAFEEMAPLVKEIPEAAKHLAAAYWPGPLTMISEKSDIVPPQVSAGLDTVAVRFPSHPAAQAVIRAAGIPLAAPSANLSGKPSPTTAAHVLEDMDGKIEAVLDGGPCAVGVESTVITLAADPPRLLRPGGITLDQLRAVLGEVQVDPAVMNPLAAGEKASSPGMKYKHYSPKANVVIVDAPFEKYRDYVNAHNAPGTAALCYTGEDAALDVPAVCYGGESDYAAQARELFDALRRLDDDLGARTVYARCPEPKDVGLAVYNRLIRAAGFEVIHLG</sequence>
<feature type="binding site" evidence="14">
    <location>
        <position position="65"/>
    </location>
    <ligand>
        <name>L-threonine</name>
        <dbReference type="ChEBI" id="CHEBI:57926"/>
    </ligand>
</feature>
<dbReference type="FunFam" id="3.90.870.10:FF:000009">
    <property type="entry name" value="Threonylcarbamoyl-AMP synthase, putative"/>
    <property type="match status" value="1"/>
</dbReference>
<comment type="caution">
    <text evidence="16">The sequence shown here is derived from an EMBL/GenBank/DDBJ whole genome shotgun (WGS) entry which is preliminary data.</text>
</comment>
<dbReference type="GO" id="GO:0006450">
    <property type="term" value="P:regulation of translational fidelity"/>
    <property type="evidence" value="ECO:0007669"/>
    <property type="project" value="TreeGrafter"/>
</dbReference>
<evidence type="ECO:0000256" key="2">
    <source>
        <dbReference type="ARBA" id="ARBA00007663"/>
    </source>
</evidence>
<dbReference type="InterPro" id="IPR005145">
    <property type="entry name" value="Sua5_C"/>
</dbReference>
<feature type="binding site" evidence="14">
    <location>
        <position position="115"/>
    </location>
    <ligand>
        <name>ATP</name>
        <dbReference type="ChEBI" id="CHEBI:30616"/>
    </ligand>
</feature>
<dbReference type="InterPro" id="IPR050156">
    <property type="entry name" value="TC-AMP_synthase_SUA5"/>
</dbReference>
<evidence type="ECO:0000256" key="9">
    <source>
        <dbReference type="ARBA" id="ARBA00022741"/>
    </source>
</evidence>
<feature type="binding site" evidence="14">
    <location>
        <position position="149"/>
    </location>
    <ligand>
        <name>ATP</name>
        <dbReference type="ChEBI" id="CHEBI:30616"/>
    </ligand>
</feature>
<keyword evidence="9 13" id="KW-0547">Nucleotide-binding</keyword>
<evidence type="ECO:0000256" key="4">
    <source>
        <dbReference type="ARBA" id="ARBA00015492"/>
    </source>
</evidence>
<evidence type="ECO:0000313" key="17">
    <source>
        <dbReference type="Proteomes" id="UP000886785"/>
    </source>
</evidence>
<evidence type="ECO:0000259" key="15">
    <source>
        <dbReference type="PROSITE" id="PS51163"/>
    </source>
</evidence>
<comment type="similarity">
    <text evidence="2 13">Belongs to the SUA5 family.</text>
</comment>
<dbReference type="GO" id="GO:0003725">
    <property type="term" value="F:double-stranded RNA binding"/>
    <property type="evidence" value="ECO:0007669"/>
    <property type="project" value="UniProtKB-UniRule"/>
</dbReference>
<evidence type="ECO:0000256" key="3">
    <source>
        <dbReference type="ARBA" id="ARBA00012584"/>
    </source>
</evidence>
<dbReference type="GO" id="GO:0005524">
    <property type="term" value="F:ATP binding"/>
    <property type="evidence" value="ECO:0007669"/>
    <property type="project" value="UniProtKB-UniRule"/>
</dbReference>
<dbReference type="SUPFAM" id="SSF55821">
    <property type="entry name" value="YrdC/RibB"/>
    <property type="match status" value="1"/>
</dbReference>
<dbReference type="EMBL" id="DVHF01000151">
    <property type="protein sequence ID" value="HIR58320.1"/>
    <property type="molecule type" value="Genomic_DNA"/>
</dbReference>
<feature type="binding site" evidence="14">
    <location>
        <position position="119"/>
    </location>
    <ligand>
        <name>L-threonine</name>
        <dbReference type="ChEBI" id="CHEBI:57926"/>
    </ligand>
</feature>
<comment type="subcellular location">
    <subcellularLocation>
        <location evidence="1 13">Cytoplasm</location>
    </subcellularLocation>
</comment>
<reference evidence="16" key="1">
    <citation type="submission" date="2020-10" db="EMBL/GenBank/DDBJ databases">
        <authorList>
            <person name="Gilroy R."/>
        </authorList>
    </citation>
    <scope>NUCLEOTIDE SEQUENCE</scope>
    <source>
        <strain evidence="16">ChiSjej1B19-7085</strain>
    </source>
</reference>
<dbReference type="GO" id="GO:0005737">
    <property type="term" value="C:cytoplasm"/>
    <property type="evidence" value="ECO:0007669"/>
    <property type="project" value="UniProtKB-SubCell"/>
</dbReference>
<evidence type="ECO:0000256" key="11">
    <source>
        <dbReference type="ARBA" id="ARBA00029774"/>
    </source>
</evidence>
<dbReference type="Pfam" id="PF01300">
    <property type="entry name" value="Sua5_yciO_yrdC"/>
    <property type="match status" value="1"/>
</dbReference>
<dbReference type="Pfam" id="PF03481">
    <property type="entry name" value="Sua5_C"/>
    <property type="match status" value="1"/>
</dbReference>
<keyword evidence="8 13" id="KW-0548">Nucleotidyltransferase</keyword>
<evidence type="ECO:0000256" key="5">
    <source>
        <dbReference type="ARBA" id="ARBA00022490"/>
    </source>
</evidence>
<gene>
    <name evidence="16" type="ORF">IAA54_11730</name>
</gene>
<dbReference type="Gene3D" id="3.90.870.10">
    <property type="entry name" value="DHBP synthase"/>
    <property type="match status" value="1"/>
</dbReference>
<feature type="domain" description="YrdC-like" evidence="15">
    <location>
        <begin position="11"/>
        <end position="197"/>
    </location>
</feature>
<keyword evidence="10 13" id="KW-0067">ATP-binding</keyword>
<feature type="binding site" evidence="14">
    <location>
        <position position="235"/>
    </location>
    <ligand>
        <name>ATP</name>
        <dbReference type="ChEBI" id="CHEBI:30616"/>
    </ligand>
</feature>
<dbReference type="NCBIfam" id="TIGR00057">
    <property type="entry name" value="L-threonylcarbamoyladenylate synthase"/>
    <property type="match status" value="1"/>
</dbReference>
<dbReference type="Proteomes" id="UP000886785">
    <property type="component" value="Unassembled WGS sequence"/>
</dbReference>
<feature type="binding site" evidence="14">
    <location>
        <position position="60"/>
    </location>
    <ligand>
        <name>ATP</name>
        <dbReference type="ChEBI" id="CHEBI:30616"/>
    </ligand>
</feature>
<keyword evidence="5 13" id="KW-0963">Cytoplasm</keyword>
<dbReference type="AlphaFoldDB" id="A0A9D1DSJ7"/>
<evidence type="ECO:0000256" key="7">
    <source>
        <dbReference type="ARBA" id="ARBA00022694"/>
    </source>
</evidence>
<evidence type="ECO:0000256" key="6">
    <source>
        <dbReference type="ARBA" id="ARBA00022679"/>
    </source>
</evidence>
<dbReference type="PANTHER" id="PTHR17490">
    <property type="entry name" value="SUA5"/>
    <property type="match status" value="1"/>
</dbReference>
<protein>
    <recommendedName>
        <fullName evidence="4 13">Threonylcarbamoyl-AMP synthase</fullName>
        <shortName evidence="13">TC-AMP synthase</shortName>
        <ecNumber evidence="3 13">2.7.7.87</ecNumber>
    </recommendedName>
    <alternativeName>
        <fullName evidence="11 13">L-threonylcarbamoyladenylate synthase</fullName>
    </alternativeName>
</protein>
<evidence type="ECO:0000313" key="16">
    <source>
        <dbReference type="EMBL" id="HIR58320.1"/>
    </source>
</evidence>
<dbReference type="PIRSF" id="PIRSF004930">
    <property type="entry name" value="Tln_factor_SUA5"/>
    <property type="match status" value="1"/>
</dbReference>
<dbReference type="InterPro" id="IPR038385">
    <property type="entry name" value="Sua5/YwlC_C"/>
</dbReference>
<accession>A0A9D1DSJ7</accession>
<feature type="binding site" evidence="14">
    <location>
        <position position="193"/>
    </location>
    <ligand>
        <name>ATP</name>
        <dbReference type="ChEBI" id="CHEBI:30616"/>
    </ligand>
</feature>
<feature type="binding site" evidence="14">
    <location>
        <position position="33"/>
    </location>
    <ligand>
        <name>L-threonine</name>
        <dbReference type="ChEBI" id="CHEBI:57926"/>
    </ligand>
</feature>
<feature type="binding site" evidence="14">
    <location>
        <position position="56"/>
    </location>
    <ligand>
        <name>ATP</name>
        <dbReference type="ChEBI" id="CHEBI:30616"/>
    </ligand>
</feature>
<evidence type="ECO:0000256" key="14">
    <source>
        <dbReference type="PIRSR" id="PIRSR004930-1"/>
    </source>
</evidence>
<dbReference type="GO" id="GO:0000049">
    <property type="term" value="F:tRNA binding"/>
    <property type="evidence" value="ECO:0007669"/>
    <property type="project" value="TreeGrafter"/>
</dbReference>
<evidence type="ECO:0000256" key="8">
    <source>
        <dbReference type="ARBA" id="ARBA00022695"/>
    </source>
</evidence>
<evidence type="ECO:0000256" key="10">
    <source>
        <dbReference type="ARBA" id="ARBA00022840"/>
    </source>
</evidence>
<keyword evidence="7 13" id="KW-0819">tRNA processing</keyword>
<dbReference type="GO" id="GO:0061710">
    <property type="term" value="F:L-threonylcarbamoyladenylate synthase"/>
    <property type="evidence" value="ECO:0007669"/>
    <property type="project" value="UniProtKB-EC"/>
</dbReference>
<keyword evidence="6 13" id="KW-0808">Transferase</keyword>
<evidence type="ECO:0000256" key="13">
    <source>
        <dbReference type="PIRNR" id="PIRNR004930"/>
    </source>
</evidence>
<dbReference type="InterPro" id="IPR006070">
    <property type="entry name" value="Sua5-like_dom"/>
</dbReference>
<name>A0A9D1DSJ7_9FIRM</name>
<dbReference type="PANTHER" id="PTHR17490:SF16">
    <property type="entry name" value="THREONYLCARBAMOYL-AMP SYNTHASE"/>
    <property type="match status" value="1"/>
</dbReference>
<feature type="binding site" evidence="14">
    <location>
        <position position="141"/>
    </location>
    <ligand>
        <name>ATP</name>
        <dbReference type="ChEBI" id="CHEBI:30616"/>
    </ligand>
</feature>
<proteinExistence type="inferred from homology"/>
<feature type="binding site" evidence="14">
    <location>
        <position position="179"/>
    </location>
    <ligand>
        <name>L-threonine</name>
        <dbReference type="ChEBI" id="CHEBI:57926"/>
    </ligand>
</feature>
<feature type="binding site" evidence="14">
    <location>
        <position position="139"/>
    </location>
    <ligand>
        <name>L-threonine</name>
        <dbReference type="ChEBI" id="CHEBI:57926"/>
    </ligand>
</feature>
<comment type="catalytic activity">
    <reaction evidence="12 13">
        <text>L-threonine + hydrogencarbonate + ATP = L-threonylcarbamoyladenylate + diphosphate + H2O</text>
        <dbReference type="Rhea" id="RHEA:36407"/>
        <dbReference type="ChEBI" id="CHEBI:15377"/>
        <dbReference type="ChEBI" id="CHEBI:17544"/>
        <dbReference type="ChEBI" id="CHEBI:30616"/>
        <dbReference type="ChEBI" id="CHEBI:33019"/>
        <dbReference type="ChEBI" id="CHEBI:57926"/>
        <dbReference type="ChEBI" id="CHEBI:73682"/>
        <dbReference type="EC" id="2.7.7.87"/>
    </reaction>
</comment>
<comment type="function">
    <text evidence="13">Required for the formation of a threonylcarbamoyl group on adenosine at position 37 (t(6)A37) in tRNAs that read codons beginning with adenine.</text>
</comment>
<dbReference type="InterPro" id="IPR017945">
    <property type="entry name" value="DHBP_synth_RibB-like_a/b_dom"/>
</dbReference>
<dbReference type="InterPro" id="IPR010923">
    <property type="entry name" value="T(6)A37_SUA5"/>
</dbReference>
<dbReference type="Gene3D" id="3.40.50.11030">
    <property type="entry name" value="Threonylcarbamoyl-AMP synthase, C-terminal domain"/>
    <property type="match status" value="1"/>
</dbReference>
<organism evidence="16 17">
    <name type="scientific">Candidatus Gallacutalibacter pullicola</name>
    <dbReference type="NCBI Taxonomy" id="2840830"/>
    <lineage>
        <taxon>Bacteria</taxon>
        <taxon>Bacillati</taxon>
        <taxon>Bacillota</taxon>
        <taxon>Clostridia</taxon>
        <taxon>Eubacteriales</taxon>
        <taxon>Candidatus Gallacutalibacter</taxon>
    </lineage>
</organism>
<evidence type="ECO:0000256" key="12">
    <source>
        <dbReference type="ARBA" id="ARBA00048366"/>
    </source>
</evidence>
<evidence type="ECO:0000256" key="1">
    <source>
        <dbReference type="ARBA" id="ARBA00004496"/>
    </source>
</evidence>